<feature type="transmembrane region" description="Helical" evidence="7">
    <location>
        <begin position="285"/>
        <end position="307"/>
    </location>
</feature>
<proteinExistence type="inferred from homology"/>
<feature type="transmembrane region" description="Helical" evidence="7">
    <location>
        <begin position="165"/>
        <end position="185"/>
    </location>
</feature>
<gene>
    <name evidence="9" type="ORF">BS50DRAFT_638135</name>
</gene>
<dbReference type="PANTHER" id="PTHR33048:SF158">
    <property type="entry name" value="MEMBRANE PROTEIN PTH11-LIKE, PUTATIVE-RELATED"/>
    <property type="match status" value="1"/>
</dbReference>
<dbReference type="Pfam" id="PF20684">
    <property type="entry name" value="Fung_rhodopsin"/>
    <property type="match status" value="1"/>
</dbReference>
<feature type="transmembrane region" description="Helical" evidence="7">
    <location>
        <begin position="137"/>
        <end position="158"/>
    </location>
</feature>
<keyword evidence="3 7" id="KW-1133">Transmembrane helix</keyword>
<dbReference type="GO" id="GO:0016020">
    <property type="term" value="C:membrane"/>
    <property type="evidence" value="ECO:0007669"/>
    <property type="project" value="UniProtKB-SubCell"/>
</dbReference>
<feature type="transmembrane region" description="Helical" evidence="7">
    <location>
        <begin position="54"/>
        <end position="73"/>
    </location>
</feature>
<evidence type="ECO:0000256" key="7">
    <source>
        <dbReference type="SAM" id="Phobius"/>
    </source>
</evidence>
<dbReference type="Proteomes" id="UP000240883">
    <property type="component" value="Unassembled WGS sequence"/>
</dbReference>
<dbReference type="EMBL" id="KZ678141">
    <property type="protein sequence ID" value="PSN62500.1"/>
    <property type="molecule type" value="Genomic_DNA"/>
</dbReference>
<feature type="compositionally biased region" description="Low complexity" evidence="6">
    <location>
        <begin position="329"/>
        <end position="347"/>
    </location>
</feature>
<feature type="domain" description="Rhodopsin" evidence="8">
    <location>
        <begin position="65"/>
        <end position="308"/>
    </location>
</feature>
<sequence>MPSKEELLAAAEAFATMPKEQQELTPAGILPPGASIDFDVPPTLGYTLLKVGGFLLTVMLICAILRFYTVIAIRKKINPDDVTTFIASIGACCYYTSLCFAVIKAKFGSHLYNLSVAHISSDVFIICSFFTNAPNNIFWPFAKSSFLLMYIQIFNPLVWVRYSSYAVLSLVWGFYISMLICQMYFTAPSPGMTWQESFGTEKYYRTFDVVMPLCTIGFTLDVVIFVLPMAAVYNLQLNTRKKVGVLVLFATGGVAVIASGLNIYFNDRLMKHYEDYTYYVVPVQLMFLVEMCVGVSASCMPVLARFFKEYKKDIKSASSHLATRFRTKNSGNSGSQKTTTTSKSSNKWSARNSPFRTGYTNMLESHNSLELDLIPPNQTSVHPSVRTEDADSSVGADGIYVDYTIHQNTSSSSKV</sequence>
<dbReference type="InterPro" id="IPR049326">
    <property type="entry name" value="Rhodopsin_dom_fungi"/>
</dbReference>
<protein>
    <recommendedName>
        <fullName evidence="8">Rhodopsin domain-containing protein</fullName>
    </recommendedName>
</protein>
<evidence type="ECO:0000256" key="2">
    <source>
        <dbReference type="ARBA" id="ARBA00022692"/>
    </source>
</evidence>
<keyword evidence="10" id="KW-1185">Reference proteome</keyword>
<evidence type="ECO:0000256" key="5">
    <source>
        <dbReference type="ARBA" id="ARBA00038359"/>
    </source>
</evidence>
<comment type="similarity">
    <text evidence="5">Belongs to the SAT4 family.</text>
</comment>
<reference evidence="9 10" key="1">
    <citation type="journal article" date="2018" name="Front. Microbiol.">
        <title>Genome-Wide Analysis of Corynespora cassiicola Leaf Fall Disease Putative Effectors.</title>
        <authorList>
            <person name="Lopez D."/>
            <person name="Ribeiro S."/>
            <person name="Label P."/>
            <person name="Fumanal B."/>
            <person name="Venisse J.S."/>
            <person name="Kohler A."/>
            <person name="de Oliveira R.R."/>
            <person name="Labutti K."/>
            <person name="Lipzen A."/>
            <person name="Lail K."/>
            <person name="Bauer D."/>
            <person name="Ohm R.A."/>
            <person name="Barry K.W."/>
            <person name="Spatafora J."/>
            <person name="Grigoriev I.V."/>
            <person name="Martin F.M."/>
            <person name="Pujade-Renaud V."/>
        </authorList>
    </citation>
    <scope>NUCLEOTIDE SEQUENCE [LARGE SCALE GENOMIC DNA]</scope>
    <source>
        <strain evidence="9 10">Philippines</strain>
    </source>
</reference>
<comment type="subcellular location">
    <subcellularLocation>
        <location evidence="1">Membrane</location>
        <topology evidence="1">Multi-pass membrane protein</topology>
    </subcellularLocation>
</comment>
<evidence type="ECO:0000313" key="9">
    <source>
        <dbReference type="EMBL" id="PSN62500.1"/>
    </source>
</evidence>
<evidence type="ECO:0000256" key="6">
    <source>
        <dbReference type="SAM" id="MobiDB-lite"/>
    </source>
</evidence>
<accession>A0A2T2NAV6</accession>
<evidence type="ECO:0000256" key="4">
    <source>
        <dbReference type="ARBA" id="ARBA00023136"/>
    </source>
</evidence>
<dbReference type="InterPro" id="IPR052337">
    <property type="entry name" value="SAT4-like"/>
</dbReference>
<dbReference type="STRING" id="1448308.A0A2T2NAV6"/>
<evidence type="ECO:0000256" key="1">
    <source>
        <dbReference type="ARBA" id="ARBA00004141"/>
    </source>
</evidence>
<evidence type="ECO:0000313" key="10">
    <source>
        <dbReference type="Proteomes" id="UP000240883"/>
    </source>
</evidence>
<feature type="transmembrane region" description="Helical" evidence="7">
    <location>
        <begin position="209"/>
        <end position="233"/>
    </location>
</feature>
<dbReference type="PANTHER" id="PTHR33048">
    <property type="entry name" value="PTH11-LIKE INTEGRAL MEMBRANE PROTEIN (AFU_ORTHOLOGUE AFUA_5G11245)"/>
    <property type="match status" value="1"/>
</dbReference>
<dbReference type="AlphaFoldDB" id="A0A2T2NAV6"/>
<keyword evidence="4 7" id="KW-0472">Membrane</keyword>
<name>A0A2T2NAV6_CORCC</name>
<feature type="transmembrane region" description="Helical" evidence="7">
    <location>
        <begin position="245"/>
        <end position="265"/>
    </location>
</feature>
<dbReference type="OrthoDB" id="444631at2759"/>
<organism evidence="9 10">
    <name type="scientific">Corynespora cassiicola Philippines</name>
    <dbReference type="NCBI Taxonomy" id="1448308"/>
    <lineage>
        <taxon>Eukaryota</taxon>
        <taxon>Fungi</taxon>
        <taxon>Dikarya</taxon>
        <taxon>Ascomycota</taxon>
        <taxon>Pezizomycotina</taxon>
        <taxon>Dothideomycetes</taxon>
        <taxon>Pleosporomycetidae</taxon>
        <taxon>Pleosporales</taxon>
        <taxon>Corynesporascaceae</taxon>
        <taxon>Corynespora</taxon>
    </lineage>
</organism>
<evidence type="ECO:0000256" key="3">
    <source>
        <dbReference type="ARBA" id="ARBA00022989"/>
    </source>
</evidence>
<evidence type="ECO:0000259" key="8">
    <source>
        <dbReference type="Pfam" id="PF20684"/>
    </source>
</evidence>
<feature type="region of interest" description="Disordered" evidence="6">
    <location>
        <begin position="373"/>
        <end position="392"/>
    </location>
</feature>
<keyword evidence="2 7" id="KW-0812">Transmembrane</keyword>
<feature type="region of interest" description="Disordered" evidence="6">
    <location>
        <begin position="326"/>
        <end position="353"/>
    </location>
</feature>
<feature type="transmembrane region" description="Helical" evidence="7">
    <location>
        <begin position="85"/>
        <end position="103"/>
    </location>
</feature>